<name>A0A8C6WLY0_9GOBI</name>
<evidence type="ECO:0000256" key="3">
    <source>
        <dbReference type="ARBA" id="ARBA00006958"/>
    </source>
</evidence>
<dbReference type="AlphaFoldDB" id="A0A8C6WLY0"/>
<evidence type="ECO:0000256" key="7">
    <source>
        <dbReference type="ARBA" id="ARBA00023242"/>
    </source>
</evidence>
<reference evidence="9" key="2">
    <citation type="submission" date="2025-09" db="UniProtKB">
        <authorList>
            <consortium name="Ensembl"/>
        </authorList>
    </citation>
    <scope>IDENTIFICATION</scope>
</reference>
<dbReference type="Proteomes" id="UP000694523">
    <property type="component" value="Unplaced"/>
</dbReference>
<dbReference type="InterPro" id="IPR045249">
    <property type="entry name" value="HARBI1-like"/>
</dbReference>
<accession>A0A8C6WLY0</accession>
<comment type="subcellular location">
    <subcellularLocation>
        <location evidence="2">Nucleus</location>
    </subcellularLocation>
</comment>
<protein>
    <recommendedName>
        <fullName evidence="8">DDE Tnp4 domain-containing protein</fullName>
    </recommendedName>
</protein>
<keyword evidence="6" id="KW-0378">Hydrolase</keyword>
<dbReference type="PANTHER" id="PTHR22930">
    <property type="match status" value="1"/>
</dbReference>
<dbReference type="GO" id="GO:0016787">
    <property type="term" value="F:hydrolase activity"/>
    <property type="evidence" value="ECO:0007669"/>
    <property type="project" value="UniProtKB-KW"/>
</dbReference>
<keyword evidence="4" id="KW-0540">Nuclease</keyword>
<comment type="similarity">
    <text evidence="3">Belongs to the HARBI1 family.</text>
</comment>
<keyword evidence="5" id="KW-0479">Metal-binding</keyword>
<dbReference type="GO" id="GO:0004518">
    <property type="term" value="F:nuclease activity"/>
    <property type="evidence" value="ECO:0007669"/>
    <property type="project" value="UniProtKB-KW"/>
</dbReference>
<reference evidence="9" key="1">
    <citation type="submission" date="2025-08" db="UniProtKB">
        <authorList>
            <consortium name="Ensembl"/>
        </authorList>
    </citation>
    <scope>IDENTIFICATION</scope>
</reference>
<feature type="domain" description="DDE Tnp4" evidence="8">
    <location>
        <begin position="136"/>
        <end position="288"/>
    </location>
</feature>
<dbReference type="GO" id="GO:0046872">
    <property type="term" value="F:metal ion binding"/>
    <property type="evidence" value="ECO:0007669"/>
    <property type="project" value="UniProtKB-KW"/>
</dbReference>
<dbReference type="GO" id="GO:0005634">
    <property type="term" value="C:nucleus"/>
    <property type="evidence" value="ECO:0007669"/>
    <property type="project" value="UniProtKB-SubCell"/>
</dbReference>
<evidence type="ECO:0000256" key="1">
    <source>
        <dbReference type="ARBA" id="ARBA00001968"/>
    </source>
</evidence>
<evidence type="ECO:0000259" key="8">
    <source>
        <dbReference type="Pfam" id="PF13359"/>
    </source>
</evidence>
<evidence type="ECO:0000256" key="6">
    <source>
        <dbReference type="ARBA" id="ARBA00022801"/>
    </source>
</evidence>
<evidence type="ECO:0000256" key="5">
    <source>
        <dbReference type="ARBA" id="ARBA00022723"/>
    </source>
</evidence>
<evidence type="ECO:0000313" key="10">
    <source>
        <dbReference type="Proteomes" id="UP000694523"/>
    </source>
</evidence>
<dbReference type="Ensembl" id="ENSNMLT00000019114.1">
    <property type="protein sequence ID" value="ENSNMLP00000016994.1"/>
    <property type="gene ID" value="ENSNMLG00000011231.1"/>
</dbReference>
<organism evidence="9 10">
    <name type="scientific">Neogobius melanostomus</name>
    <name type="common">round goby</name>
    <dbReference type="NCBI Taxonomy" id="47308"/>
    <lineage>
        <taxon>Eukaryota</taxon>
        <taxon>Metazoa</taxon>
        <taxon>Chordata</taxon>
        <taxon>Craniata</taxon>
        <taxon>Vertebrata</taxon>
        <taxon>Euteleostomi</taxon>
        <taxon>Actinopterygii</taxon>
        <taxon>Neopterygii</taxon>
        <taxon>Teleostei</taxon>
        <taxon>Neoteleostei</taxon>
        <taxon>Acanthomorphata</taxon>
        <taxon>Gobiaria</taxon>
        <taxon>Gobiiformes</taxon>
        <taxon>Gobioidei</taxon>
        <taxon>Gobiidae</taxon>
        <taxon>Benthophilinae</taxon>
        <taxon>Neogobiini</taxon>
        <taxon>Neogobius</taxon>
    </lineage>
</organism>
<keyword evidence="7" id="KW-0539">Nucleus</keyword>
<dbReference type="PANTHER" id="PTHR22930:SF275">
    <property type="entry name" value="NUCLEASE HARBI1-RELATED"/>
    <property type="match status" value="1"/>
</dbReference>
<comment type="cofactor">
    <cofactor evidence="1">
        <name>a divalent metal cation</name>
        <dbReference type="ChEBI" id="CHEBI:60240"/>
    </cofactor>
</comment>
<sequence>MEYLLALRMKRKKERVYKHRTTYLSLTEKDCLKSLHLPRHVVTEVCHLLSKELGSKTTFPLAVRVTSALRFFATGSMSSADGIAKRSMISFVASVSQELVRHADKFIVFPKTPASQALVKKVFKDKFGAPDVLGIIDCTHVVLRAPMENSNMYFNNEGSYSINVQIVCDASSKITHVFTHFPASIPDSSILEKSEIPSIFESDPPLDGRLLGDTAYPLKTWLVTPFSKPKTKPELSFNIMHLDAFEAMDRTVAMLKKRFRCLDKSSGPLQYSPHKVGLFFAACCVLHNIALRHGCSVKLDAEAVIRIRRIDKAMHMPLTEPKTDAVAMMGRAQLAQQLCEK</sequence>
<keyword evidence="10" id="KW-1185">Reference proteome</keyword>
<evidence type="ECO:0000256" key="4">
    <source>
        <dbReference type="ARBA" id="ARBA00022722"/>
    </source>
</evidence>
<dbReference type="InterPro" id="IPR027806">
    <property type="entry name" value="HARBI1_dom"/>
</dbReference>
<dbReference type="Pfam" id="PF13359">
    <property type="entry name" value="DDE_Tnp_4"/>
    <property type="match status" value="1"/>
</dbReference>
<evidence type="ECO:0000256" key="2">
    <source>
        <dbReference type="ARBA" id="ARBA00004123"/>
    </source>
</evidence>
<proteinExistence type="inferred from homology"/>
<evidence type="ECO:0000313" key="9">
    <source>
        <dbReference type="Ensembl" id="ENSNMLP00000016994.1"/>
    </source>
</evidence>